<evidence type="ECO:0000313" key="8">
    <source>
        <dbReference type="Proteomes" id="UP000483018"/>
    </source>
</evidence>
<evidence type="ECO:0000256" key="4">
    <source>
        <dbReference type="ARBA" id="ARBA00022989"/>
    </source>
</evidence>
<gene>
    <name evidence="7" type="ORF">GND95_04465</name>
</gene>
<evidence type="ECO:0000256" key="5">
    <source>
        <dbReference type="ARBA" id="ARBA00023136"/>
    </source>
</evidence>
<sequence length="496" mass="57741">MNISEFLISPIAGSVIGYFTNWLAIKMLFRPHEEKRIFGMKVPFTPGLIPKEKNRIAKKVGETVGKHLLSEEALVKALVDEKVLESLRSITANAFYSLRNNEESLDTILTEILGDHKNSTIDSIENTLSQFIFSKISDQQVLDEITSLIMHPIKSILTRKVEDIPVENIIQSDFLQGDTFRQWIIGEIIELKDRIQNEERTMSEIIPDSWMIYVKEVIRDYFPGLVTLLIDYMNKPFIQQKLKQILLELIQANLGKLALMFVDADKIYDKTLRYIEESAQNEEKREEILKQINSFIDYVVEKPVKEWADKIQLAHHTSEIEDILNKVILYFTKEETLEKLKAMIKEYMSKQDLTVLTLITAIKPNIVQDMHQWIREYLENLIQKNEIFKKINLFISKEIKRSLEVPVSRWVKRIGKSLEEKIQDAVIKYYKLIITSKSSEIAALLDIPHIVEERIMDFETDYTEQIILSVVDRELKAITWLGGLLGFIIGFFPVLF</sequence>
<dbReference type="PANTHER" id="PTHR35791:SF1">
    <property type="entry name" value="UPF0754 MEMBRANE PROTEIN YHEB"/>
    <property type="match status" value="1"/>
</dbReference>
<reference evidence="7 8" key="1">
    <citation type="submission" date="2019-12" db="EMBL/GenBank/DDBJ databases">
        <title>Defluviitalea raffinosedens, isolated from a biogas fermenter, genome sequencing and characterization.</title>
        <authorList>
            <person name="Rettenmaier R."/>
            <person name="Schneider M."/>
            <person name="Neuhaus K."/>
            <person name="Liebl W."/>
            <person name="Zverlov V."/>
        </authorList>
    </citation>
    <scope>NUCLEOTIDE SEQUENCE [LARGE SCALE GENOMIC DNA]</scope>
    <source>
        <strain evidence="7 8">249c-K6</strain>
    </source>
</reference>
<keyword evidence="8" id="KW-1185">Reference proteome</keyword>
<dbReference type="AlphaFoldDB" id="A0A7C8LID5"/>
<dbReference type="Proteomes" id="UP000483018">
    <property type="component" value="Unassembled WGS sequence"/>
</dbReference>
<evidence type="ECO:0000256" key="2">
    <source>
        <dbReference type="ARBA" id="ARBA00008053"/>
    </source>
</evidence>
<evidence type="ECO:0000313" key="7">
    <source>
        <dbReference type="EMBL" id="KAE9635406.1"/>
    </source>
</evidence>
<accession>A0A7C8LID5</accession>
<dbReference type="RefSeq" id="WP_204611547.1">
    <property type="nucleotide sequence ID" value="NZ_JAFBEP010000001.1"/>
</dbReference>
<proteinExistence type="inferred from homology"/>
<dbReference type="EMBL" id="WSLF01000003">
    <property type="protein sequence ID" value="KAE9635406.1"/>
    <property type="molecule type" value="Genomic_DNA"/>
</dbReference>
<dbReference type="InterPro" id="IPR007383">
    <property type="entry name" value="DUF445"/>
</dbReference>
<comment type="caution">
    <text evidence="7">The sequence shown here is derived from an EMBL/GenBank/DDBJ whole genome shotgun (WGS) entry which is preliminary data.</text>
</comment>
<organism evidence="7 8">
    <name type="scientific">Defluviitalea raffinosedens</name>
    <dbReference type="NCBI Taxonomy" id="1450156"/>
    <lineage>
        <taxon>Bacteria</taxon>
        <taxon>Bacillati</taxon>
        <taxon>Bacillota</taxon>
        <taxon>Clostridia</taxon>
        <taxon>Lachnospirales</taxon>
        <taxon>Defluviitaleaceae</taxon>
        <taxon>Defluviitalea</taxon>
    </lineage>
</organism>
<evidence type="ECO:0000256" key="1">
    <source>
        <dbReference type="ARBA" id="ARBA00004308"/>
    </source>
</evidence>
<evidence type="ECO:0000256" key="6">
    <source>
        <dbReference type="SAM" id="Phobius"/>
    </source>
</evidence>
<evidence type="ECO:0000256" key="3">
    <source>
        <dbReference type="ARBA" id="ARBA00022692"/>
    </source>
</evidence>
<dbReference type="GO" id="GO:0012505">
    <property type="term" value="C:endomembrane system"/>
    <property type="evidence" value="ECO:0007669"/>
    <property type="project" value="UniProtKB-SubCell"/>
</dbReference>
<dbReference type="PANTHER" id="PTHR35791">
    <property type="entry name" value="UPF0754 MEMBRANE PROTEIN YHEB"/>
    <property type="match status" value="1"/>
</dbReference>
<keyword evidence="4 6" id="KW-1133">Transmembrane helix</keyword>
<protein>
    <submittedName>
        <fullName evidence="7">DUF445 family protein</fullName>
    </submittedName>
</protein>
<name>A0A7C8LID5_9FIRM</name>
<comment type="similarity">
    <text evidence="2">Belongs to the UPF0754 family.</text>
</comment>
<comment type="subcellular location">
    <subcellularLocation>
        <location evidence="1">Endomembrane system</location>
    </subcellularLocation>
</comment>
<dbReference type="Pfam" id="PF04286">
    <property type="entry name" value="DUF445"/>
    <property type="match status" value="1"/>
</dbReference>
<keyword evidence="3 6" id="KW-0812">Transmembrane</keyword>
<dbReference type="InterPro" id="IPR016024">
    <property type="entry name" value="ARM-type_fold"/>
</dbReference>
<dbReference type="SUPFAM" id="SSF48371">
    <property type="entry name" value="ARM repeat"/>
    <property type="match status" value="1"/>
</dbReference>
<feature type="transmembrane region" description="Helical" evidence="6">
    <location>
        <begin position="477"/>
        <end position="495"/>
    </location>
</feature>
<keyword evidence="5 6" id="KW-0472">Membrane</keyword>